<accession>M2UDD5</accession>
<name>M2UDD5_COCH5</name>
<dbReference type="HOGENOM" id="CLU_002639_4_1_1"/>
<dbReference type="eggNOG" id="ENOG502SQ1Q">
    <property type="taxonomic scope" value="Eukaryota"/>
</dbReference>
<evidence type="ECO:0000313" key="3">
    <source>
        <dbReference type="Proteomes" id="UP000016936"/>
    </source>
</evidence>
<feature type="domain" description="Heterokaryon incompatibility" evidence="1">
    <location>
        <begin position="112"/>
        <end position="240"/>
    </location>
</feature>
<protein>
    <recommendedName>
        <fullName evidence="1">Heterokaryon incompatibility domain-containing protein</fullName>
    </recommendedName>
</protein>
<dbReference type="OMA" id="DEICERC"/>
<feature type="non-terminal residue" evidence="2">
    <location>
        <position position="329"/>
    </location>
</feature>
<dbReference type="EMBL" id="KB445586">
    <property type="protein sequence ID" value="EMD85998.1"/>
    <property type="molecule type" value="Genomic_DNA"/>
</dbReference>
<dbReference type="OrthoDB" id="5428863at2759"/>
<evidence type="ECO:0000313" key="2">
    <source>
        <dbReference type="EMBL" id="EMD85998.1"/>
    </source>
</evidence>
<gene>
    <name evidence="2" type="ORF">COCHEDRAFT_1187093</name>
</gene>
<reference evidence="2 3" key="1">
    <citation type="journal article" date="2012" name="PLoS Pathog.">
        <title>Diverse lifestyles and strategies of plant pathogenesis encoded in the genomes of eighteen Dothideomycetes fungi.</title>
        <authorList>
            <person name="Ohm R.A."/>
            <person name="Feau N."/>
            <person name="Henrissat B."/>
            <person name="Schoch C.L."/>
            <person name="Horwitz B.A."/>
            <person name="Barry K.W."/>
            <person name="Condon B.J."/>
            <person name="Copeland A.C."/>
            <person name="Dhillon B."/>
            <person name="Glaser F."/>
            <person name="Hesse C.N."/>
            <person name="Kosti I."/>
            <person name="LaButti K."/>
            <person name="Lindquist E.A."/>
            <person name="Lucas S."/>
            <person name="Salamov A.A."/>
            <person name="Bradshaw R.E."/>
            <person name="Ciuffetti L."/>
            <person name="Hamelin R.C."/>
            <person name="Kema G.H.J."/>
            <person name="Lawrence C."/>
            <person name="Scott J.A."/>
            <person name="Spatafora J.W."/>
            <person name="Turgeon B.G."/>
            <person name="de Wit P.J.G.M."/>
            <person name="Zhong S."/>
            <person name="Goodwin S.B."/>
            <person name="Grigoriev I.V."/>
        </authorList>
    </citation>
    <scope>NUCLEOTIDE SEQUENCE [LARGE SCALE GENOMIC DNA]</scope>
    <source>
        <strain evidence="3">C5 / ATCC 48332 / race O</strain>
    </source>
</reference>
<dbReference type="Pfam" id="PF06985">
    <property type="entry name" value="HET"/>
    <property type="match status" value="1"/>
</dbReference>
<reference evidence="3" key="2">
    <citation type="journal article" date="2013" name="PLoS Genet.">
        <title>Comparative genome structure, secondary metabolite, and effector coding capacity across Cochliobolus pathogens.</title>
        <authorList>
            <person name="Condon B.J."/>
            <person name="Leng Y."/>
            <person name="Wu D."/>
            <person name="Bushley K.E."/>
            <person name="Ohm R.A."/>
            <person name="Otillar R."/>
            <person name="Martin J."/>
            <person name="Schackwitz W."/>
            <person name="Grimwood J."/>
            <person name="MohdZainudin N."/>
            <person name="Xue C."/>
            <person name="Wang R."/>
            <person name="Manning V.A."/>
            <person name="Dhillon B."/>
            <person name="Tu Z.J."/>
            <person name="Steffenson B.J."/>
            <person name="Salamov A."/>
            <person name="Sun H."/>
            <person name="Lowry S."/>
            <person name="LaButti K."/>
            <person name="Han J."/>
            <person name="Copeland A."/>
            <person name="Lindquist E."/>
            <person name="Barry K."/>
            <person name="Schmutz J."/>
            <person name="Baker S.E."/>
            <person name="Ciuffetti L.M."/>
            <person name="Grigoriev I.V."/>
            <person name="Zhong S."/>
            <person name="Turgeon B.G."/>
        </authorList>
    </citation>
    <scope>NUCLEOTIDE SEQUENCE [LARGE SCALE GENOMIC DNA]</scope>
    <source>
        <strain evidence="3">C5 / ATCC 48332 / race O</strain>
    </source>
</reference>
<dbReference type="STRING" id="701091.M2UDD5"/>
<sequence length="329" mass="37465">MLPGQATSSHHSPGYDHSPQFQLSGYVQKTQVWCSENFGVLHPWSSHDELAPRHVDVDRINIQLVREWLQICKTSHKHDLSGPRGKECVPGFKVIDCRTKRIIPVRHDVCQYVALSYVWGEAATEDHKAGQYPKTIEDSIAVCNMLGFEYIWVDRYCINQKDKAEKGVQIKMMDCIYSQAQLTIVATDPDPSKGLSGVGPRARNKQQSLRLGNIELIKTYHTDEAILRSTWATRGWTFQEGYLSRRKLIFTENEVVYVCDDMYCQESIRRDIPTRTTGQRQGLAGAAMEGICPMSTSERKGQVKLDDLLNEYNSRDLRYQSDTLDACQG</sequence>
<keyword evidence="3" id="KW-1185">Reference proteome</keyword>
<organism evidence="2 3">
    <name type="scientific">Cochliobolus heterostrophus (strain C5 / ATCC 48332 / race O)</name>
    <name type="common">Southern corn leaf blight fungus</name>
    <name type="synonym">Bipolaris maydis</name>
    <dbReference type="NCBI Taxonomy" id="701091"/>
    <lineage>
        <taxon>Eukaryota</taxon>
        <taxon>Fungi</taxon>
        <taxon>Dikarya</taxon>
        <taxon>Ascomycota</taxon>
        <taxon>Pezizomycotina</taxon>
        <taxon>Dothideomycetes</taxon>
        <taxon>Pleosporomycetidae</taxon>
        <taxon>Pleosporales</taxon>
        <taxon>Pleosporineae</taxon>
        <taxon>Pleosporaceae</taxon>
        <taxon>Bipolaris</taxon>
    </lineage>
</organism>
<dbReference type="AlphaFoldDB" id="M2UDD5"/>
<proteinExistence type="predicted"/>
<dbReference type="PANTHER" id="PTHR33112:SF1">
    <property type="entry name" value="HETEROKARYON INCOMPATIBILITY DOMAIN-CONTAINING PROTEIN"/>
    <property type="match status" value="1"/>
</dbReference>
<evidence type="ECO:0000259" key="1">
    <source>
        <dbReference type="Pfam" id="PF06985"/>
    </source>
</evidence>
<dbReference type="Proteomes" id="UP000016936">
    <property type="component" value="Unassembled WGS sequence"/>
</dbReference>
<dbReference type="InterPro" id="IPR010730">
    <property type="entry name" value="HET"/>
</dbReference>
<dbReference type="PANTHER" id="PTHR33112">
    <property type="entry name" value="DOMAIN PROTEIN, PUTATIVE-RELATED"/>
    <property type="match status" value="1"/>
</dbReference>